<dbReference type="Pfam" id="PF13188">
    <property type="entry name" value="PAS_8"/>
    <property type="match status" value="1"/>
</dbReference>
<dbReference type="GO" id="GO:0000155">
    <property type="term" value="F:phosphorelay sensor kinase activity"/>
    <property type="evidence" value="ECO:0007669"/>
    <property type="project" value="InterPro"/>
</dbReference>
<dbReference type="CDD" id="cd00082">
    <property type="entry name" value="HisKA"/>
    <property type="match status" value="1"/>
</dbReference>
<dbReference type="SUPFAM" id="SSF52172">
    <property type="entry name" value="CheY-like"/>
    <property type="match status" value="1"/>
</dbReference>
<dbReference type="Pfam" id="PF00512">
    <property type="entry name" value="HisKA"/>
    <property type="match status" value="1"/>
</dbReference>
<keyword evidence="14" id="KW-1185">Reference proteome</keyword>
<dbReference type="Gene3D" id="3.30.565.10">
    <property type="entry name" value="Histidine kinase-like ATPase, C-terminal domain"/>
    <property type="match status" value="1"/>
</dbReference>
<name>A0A2V2YGX8_9BACL</name>
<dbReference type="GO" id="GO:0005524">
    <property type="term" value="F:ATP binding"/>
    <property type="evidence" value="ECO:0007669"/>
    <property type="project" value="UniProtKB-KW"/>
</dbReference>
<dbReference type="InterPro" id="IPR036890">
    <property type="entry name" value="HATPase_C_sf"/>
</dbReference>
<dbReference type="Gene3D" id="1.10.287.130">
    <property type="match status" value="1"/>
</dbReference>
<dbReference type="EMBL" id="QGTQ01000036">
    <property type="protein sequence ID" value="PWV92071.1"/>
    <property type="molecule type" value="Genomic_DNA"/>
</dbReference>
<feature type="domain" description="Response regulatory" evidence="11">
    <location>
        <begin position="17"/>
        <end position="134"/>
    </location>
</feature>
<evidence type="ECO:0000256" key="8">
    <source>
        <dbReference type="ARBA" id="ARBA00023012"/>
    </source>
</evidence>
<evidence type="ECO:0000256" key="1">
    <source>
        <dbReference type="ARBA" id="ARBA00000085"/>
    </source>
</evidence>
<evidence type="ECO:0000259" key="12">
    <source>
        <dbReference type="PROSITE" id="PS50112"/>
    </source>
</evidence>
<dbReference type="AlphaFoldDB" id="A0A2V2YGX8"/>
<dbReference type="SMART" id="SM00387">
    <property type="entry name" value="HATPase_c"/>
    <property type="match status" value="1"/>
</dbReference>
<evidence type="ECO:0000256" key="6">
    <source>
        <dbReference type="ARBA" id="ARBA00022777"/>
    </source>
</evidence>
<dbReference type="SUPFAM" id="SSF47384">
    <property type="entry name" value="Homodimeric domain of signal transducing histidine kinase"/>
    <property type="match status" value="1"/>
</dbReference>
<dbReference type="Pfam" id="PF00072">
    <property type="entry name" value="Response_reg"/>
    <property type="match status" value="1"/>
</dbReference>
<evidence type="ECO:0000256" key="2">
    <source>
        <dbReference type="ARBA" id="ARBA00012438"/>
    </source>
</evidence>
<dbReference type="InterPro" id="IPR001789">
    <property type="entry name" value="Sig_transdc_resp-reg_receiver"/>
</dbReference>
<protein>
    <recommendedName>
        <fullName evidence="2">histidine kinase</fullName>
        <ecNumber evidence="2">2.7.13.3</ecNumber>
    </recommendedName>
</protein>
<feature type="domain" description="PAS" evidence="12">
    <location>
        <begin position="257"/>
        <end position="315"/>
    </location>
</feature>
<feature type="domain" description="Histidine kinase" evidence="10">
    <location>
        <begin position="395"/>
        <end position="594"/>
    </location>
</feature>
<dbReference type="EC" id="2.7.13.3" evidence="2"/>
<feature type="domain" description="PAS" evidence="12">
    <location>
        <begin position="146"/>
        <end position="217"/>
    </location>
</feature>
<dbReference type="SUPFAM" id="SSF55874">
    <property type="entry name" value="ATPase domain of HSP90 chaperone/DNA topoisomerase II/histidine kinase"/>
    <property type="match status" value="1"/>
</dbReference>
<dbReference type="Proteomes" id="UP000246635">
    <property type="component" value="Unassembled WGS sequence"/>
</dbReference>
<evidence type="ECO:0000256" key="5">
    <source>
        <dbReference type="ARBA" id="ARBA00022741"/>
    </source>
</evidence>
<dbReference type="InterPro" id="IPR003661">
    <property type="entry name" value="HisK_dim/P_dom"/>
</dbReference>
<dbReference type="InterPro" id="IPR003594">
    <property type="entry name" value="HATPase_dom"/>
</dbReference>
<keyword evidence="7" id="KW-0067">ATP-binding</keyword>
<dbReference type="Gene3D" id="3.40.50.2300">
    <property type="match status" value="1"/>
</dbReference>
<keyword evidence="5" id="KW-0547">Nucleotide-binding</keyword>
<comment type="caution">
    <text evidence="13">The sequence shown here is derived from an EMBL/GenBank/DDBJ whole genome shotgun (WGS) entry which is preliminary data.</text>
</comment>
<gene>
    <name evidence="13" type="ORF">DFQ01_13617</name>
</gene>
<dbReference type="PROSITE" id="PS50110">
    <property type="entry name" value="RESPONSE_REGULATORY"/>
    <property type="match status" value="1"/>
</dbReference>
<dbReference type="OrthoDB" id="9759607at2"/>
<evidence type="ECO:0000256" key="7">
    <source>
        <dbReference type="ARBA" id="ARBA00022840"/>
    </source>
</evidence>
<dbReference type="SMART" id="SM00091">
    <property type="entry name" value="PAS"/>
    <property type="match status" value="2"/>
</dbReference>
<sequence>MRSYIEKLNNNAPNNINVLIVDDRQENIIALEALLDHPRYQLYTANSGLEALRHVLSVNFAVILLDVQMPGMNGFETARLIKSREKSKHVPILFVTAISQAAENVKQGYSVGAIDYIFKPFHPETLKMKIEAIVRMHQYQEQIKLQNELLRIINDTSIDSIITMNESGFIMNINRAAKQMFGYQPEQLIGRHVEELVPSFLAYMGDQEHLQRIIETAAIRHDGSLFPADIQIGKASVESEQIYVCSIRDVTERKLMEEERYRRIFDAAPSLISLRSLSSNTYLNVNDSFLEATGYGIDEVMNQSGDILQYIVDEDYKLTGVENLTGDRTPLRNIRISFMTKSGELRAGLMSTEHIHMHNEHCLLTIITDITERLHLEQEMVRLDRLNLTGKMAAGIVHEIRNPMTTVRGYLQLSKNYSEEYTTIMIEELDRAHSLVSEFLSVANSNTTNRKLQPLNSIIEALFPLIQSKALCTNNALHLDLAPCPSLYLDEKEIRQLLLNLSTNGFDAMNEGGTLTIRTFTLNDEVVLEVIDQGPGIKDELLDKLGTPFFSTKINGTGLGLSVCYGVAARHDAKINVRSSDKGTIFAIHFKQRSLIV</sequence>
<dbReference type="InterPro" id="IPR035965">
    <property type="entry name" value="PAS-like_dom_sf"/>
</dbReference>
<dbReference type="PANTHER" id="PTHR43547">
    <property type="entry name" value="TWO-COMPONENT HISTIDINE KINASE"/>
    <property type="match status" value="1"/>
</dbReference>
<dbReference type="CDD" id="cd00130">
    <property type="entry name" value="PAS"/>
    <property type="match status" value="1"/>
</dbReference>
<keyword evidence="8" id="KW-0902">Two-component regulatory system</keyword>
<dbReference type="Gene3D" id="3.30.450.20">
    <property type="entry name" value="PAS domain"/>
    <property type="match status" value="2"/>
</dbReference>
<dbReference type="InterPro" id="IPR005467">
    <property type="entry name" value="His_kinase_dom"/>
</dbReference>
<evidence type="ECO:0000259" key="10">
    <source>
        <dbReference type="PROSITE" id="PS50109"/>
    </source>
</evidence>
<evidence type="ECO:0000256" key="4">
    <source>
        <dbReference type="ARBA" id="ARBA00022679"/>
    </source>
</evidence>
<accession>A0A2V2YGX8</accession>
<evidence type="ECO:0000313" key="14">
    <source>
        <dbReference type="Proteomes" id="UP000246635"/>
    </source>
</evidence>
<dbReference type="Pfam" id="PF13426">
    <property type="entry name" value="PAS_9"/>
    <property type="match status" value="1"/>
</dbReference>
<evidence type="ECO:0000256" key="3">
    <source>
        <dbReference type="ARBA" id="ARBA00022553"/>
    </source>
</evidence>
<proteinExistence type="predicted"/>
<dbReference type="SMART" id="SM00448">
    <property type="entry name" value="REC"/>
    <property type="match status" value="1"/>
</dbReference>
<feature type="modified residue" description="4-aspartylphosphate" evidence="9">
    <location>
        <position position="66"/>
    </location>
</feature>
<evidence type="ECO:0000259" key="11">
    <source>
        <dbReference type="PROSITE" id="PS50110"/>
    </source>
</evidence>
<keyword evidence="4" id="KW-0808">Transferase</keyword>
<dbReference type="InterPro" id="IPR036097">
    <property type="entry name" value="HisK_dim/P_sf"/>
</dbReference>
<dbReference type="PROSITE" id="PS50112">
    <property type="entry name" value="PAS"/>
    <property type="match status" value="2"/>
</dbReference>
<dbReference type="PANTHER" id="PTHR43547:SF2">
    <property type="entry name" value="HYBRID SIGNAL TRANSDUCTION HISTIDINE KINASE C"/>
    <property type="match status" value="1"/>
</dbReference>
<organism evidence="13 14">
    <name type="scientific">Paenibacillus cellulosilyticus</name>
    <dbReference type="NCBI Taxonomy" id="375489"/>
    <lineage>
        <taxon>Bacteria</taxon>
        <taxon>Bacillati</taxon>
        <taxon>Bacillota</taxon>
        <taxon>Bacilli</taxon>
        <taxon>Bacillales</taxon>
        <taxon>Paenibacillaceae</taxon>
        <taxon>Paenibacillus</taxon>
    </lineage>
</organism>
<dbReference type="Pfam" id="PF02518">
    <property type="entry name" value="HATPase_c"/>
    <property type="match status" value="1"/>
</dbReference>
<dbReference type="InterPro" id="IPR011006">
    <property type="entry name" value="CheY-like_superfamily"/>
</dbReference>
<keyword evidence="6" id="KW-0418">Kinase</keyword>
<dbReference type="InterPro" id="IPR004358">
    <property type="entry name" value="Sig_transdc_His_kin-like_C"/>
</dbReference>
<dbReference type="PRINTS" id="PR00344">
    <property type="entry name" value="BCTRLSENSOR"/>
</dbReference>
<dbReference type="RefSeq" id="WP_110047088.1">
    <property type="nucleotide sequence ID" value="NZ_CP054612.1"/>
</dbReference>
<dbReference type="SMART" id="SM00388">
    <property type="entry name" value="HisKA"/>
    <property type="match status" value="1"/>
</dbReference>
<keyword evidence="3 9" id="KW-0597">Phosphoprotein</keyword>
<dbReference type="InterPro" id="IPR000014">
    <property type="entry name" value="PAS"/>
</dbReference>
<evidence type="ECO:0000313" key="13">
    <source>
        <dbReference type="EMBL" id="PWV92071.1"/>
    </source>
</evidence>
<dbReference type="NCBIfam" id="TIGR00229">
    <property type="entry name" value="sensory_box"/>
    <property type="match status" value="2"/>
</dbReference>
<reference evidence="13 14" key="1">
    <citation type="submission" date="2018-05" db="EMBL/GenBank/DDBJ databases">
        <title>Genomic Encyclopedia of Type Strains, Phase III (KMG-III): the genomes of soil and plant-associated and newly described type strains.</title>
        <authorList>
            <person name="Whitman W."/>
        </authorList>
    </citation>
    <scope>NUCLEOTIDE SEQUENCE [LARGE SCALE GENOMIC DNA]</scope>
    <source>
        <strain evidence="13 14">CECT 5696</strain>
    </source>
</reference>
<dbReference type="SUPFAM" id="SSF55785">
    <property type="entry name" value="PYP-like sensor domain (PAS domain)"/>
    <property type="match status" value="2"/>
</dbReference>
<comment type="catalytic activity">
    <reaction evidence="1">
        <text>ATP + protein L-histidine = ADP + protein N-phospho-L-histidine.</text>
        <dbReference type="EC" id="2.7.13.3"/>
    </reaction>
</comment>
<evidence type="ECO:0000256" key="9">
    <source>
        <dbReference type="PROSITE-ProRule" id="PRU00169"/>
    </source>
</evidence>
<dbReference type="PROSITE" id="PS50109">
    <property type="entry name" value="HIS_KIN"/>
    <property type="match status" value="1"/>
</dbReference>